<dbReference type="GO" id="GO:0050545">
    <property type="term" value="F:sulfopyruvate decarboxylase activity"/>
    <property type="evidence" value="ECO:0007669"/>
    <property type="project" value="TreeGrafter"/>
</dbReference>
<proteinExistence type="inferred from homology"/>
<evidence type="ECO:0000256" key="8">
    <source>
        <dbReference type="HAMAP-Rule" id="MF_00490"/>
    </source>
</evidence>
<evidence type="ECO:0000256" key="2">
    <source>
        <dbReference type="ARBA" id="ARBA00009997"/>
    </source>
</evidence>
<dbReference type="HAMAP" id="MF_00490">
    <property type="entry name" value="ComB"/>
    <property type="match status" value="1"/>
</dbReference>
<dbReference type="EMBL" id="FQWQ01000001">
    <property type="protein sequence ID" value="SHG86345.1"/>
    <property type="molecule type" value="Genomic_DNA"/>
</dbReference>
<dbReference type="GO" id="GO:0000287">
    <property type="term" value="F:magnesium ion binding"/>
    <property type="evidence" value="ECO:0007669"/>
    <property type="project" value="UniProtKB-UniRule"/>
</dbReference>
<dbReference type="PANTHER" id="PTHR37311">
    <property type="entry name" value="2-PHOSPHOSULFOLACTATE PHOSPHATASE-RELATED"/>
    <property type="match status" value="1"/>
</dbReference>
<gene>
    <name evidence="8" type="primary">comB</name>
    <name evidence="9" type="ORF">SAMN04488109_2192</name>
</gene>
<dbReference type="PANTHER" id="PTHR37311:SF1">
    <property type="entry name" value="2-PHOSPHOSULFOLACTATE PHOSPHATASE-RELATED"/>
    <property type="match status" value="1"/>
</dbReference>
<dbReference type="InterPro" id="IPR005238">
    <property type="entry name" value="ComB-like"/>
</dbReference>
<dbReference type="OrthoDB" id="4913at2"/>
<evidence type="ECO:0000256" key="7">
    <source>
        <dbReference type="ARBA" id="ARBA00033711"/>
    </source>
</evidence>
<accession>A0A1M5NA30</accession>
<comment type="cofactor">
    <cofactor evidence="1 8">
        <name>Mg(2+)</name>
        <dbReference type="ChEBI" id="CHEBI:18420"/>
    </cofactor>
</comment>
<dbReference type="Gene3D" id="3.90.1560.10">
    <property type="entry name" value="ComB-like"/>
    <property type="match status" value="1"/>
</dbReference>
<protein>
    <recommendedName>
        <fullName evidence="4 8">Probable 2-phosphosulfolactate phosphatase</fullName>
        <ecNumber evidence="3 8">3.1.3.71</ecNumber>
    </recommendedName>
</protein>
<dbReference type="STRING" id="947013.SAMN04488109_2192"/>
<comment type="catalytic activity">
    <reaction evidence="7 8">
        <text>(2R)-O-phospho-3-sulfolactate + H2O = (2R)-3-sulfolactate + phosphate</text>
        <dbReference type="Rhea" id="RHEA:23416"/>
        <dbReference type="ChEBI" id="CHEBI:15377"/>
        <dbReference type="ChEBI" id="CHEBI:15597"/>
        <dbReference type="ChEBI" id="CHEBI:43474"/>
        <dbReference type="ChEBI" id="CHEBI:58738"/>
        <dbReference type="EC" id="3.1.3.71"/>
    </reaction>
</comment>
<keyword evidence="10" id="KW-1185">Reference proteome</keyword>
<evidence type="ECO:0000313" key="9">
    <source>
        <dbReference type="EMBL" id="SHG86345.1"/>
    </source>
</evidence>
<dbReference type="Proteomes" id="UP000184212">
    <property type="component" value="Unassembled WGS sequence"/>
</dbReference>
<comment type="similarity">
    <text evidence="2 8">Belongs to the ComB family.</text>
</comment>
<dbReference type="Pfam" id="PF04029">
    <property type="entry name" value="2-ph_phosp"/>
    <property type="match status" value="1"/>
</dbReference>
<dbReference type="FunFam" id="3.90.1560.10:FF:000001">
    <property type="entry name" value="Probable 2-phosphosulfolactate phosphatase"/>
    <property type="match status" value="1"/>
</dbReference>
<evidence type="ECO:0000256" key="1">
    <source>
        <dbReference type="ARBA" id="ARBA00001946"/>
    </source>
</evidence>
<dbReference type="InterPro" id="IPR036702">
    <property type="entry name" value="ComB-like_sf"/>
</dbReference>
<name>A0A1M5NA30_9BACT</name>
<evidence type="ECO:0000256" key="5">
    <source>
        <dbReference type="ARBA" id="ARBA00022801"/>
    </source>
</evidence>
<evidence type="ECO:0000313" key="10">
    <source>
        <dbReference type="Proteomes" id="UP000184212"/>
    </source>
</evidence>
<dbReference type="SUPFAM" id="SSF142823">
    <property type="entry name" value="ComB-like"/>
    <property type="match status" value="1"/>
</dbReference>
<dbReference type="GO" id="GO:0050532">
    <property type="term" value="F:2-phosphosulfolactate phosphatase activity"/>
    <property type="evidence" value="ECO:0007669"/>
    <property type="project" value="UniProtKB-UniRule"/>
</dbReference>
<dbReference type="RefSeq" id="WP_073133583.1">
    <property type="nucleotide sequence ID" value="NZ_FQWQ01000001.1"/>
</dbReference>
<keyword evidence="6 8" id="KW-0460">Magnesium</keyword>
<evidence type="ECO:0000256" key="4">
    <source>
        <dbReference type="ARBA" id="ARBA00021948"/>
    </source>
</evidence>
<dbReference type="EC" id="3.1.3.71" evidence="3 8"/>
<evidence type="ECO:0000256" key="3">
    <source>
        <dbReference type="ARBA" id="ARBA00012953"/>
    </source>
</evidence>
<keyword evidence="5 8" id="KW-0378">Hydrolase</keyword>
<sequence>MKTIDVCLSPDLMHLYKVHDRTVVVVDIFRATSCMTTALAHGIESITPFASLDDCRAMKAKGYFTAGERDGKKVDGFDLGNSPFEYMAGSLKGAKIAFTTTNGTQAIAKSAGAKEIIIGSFLNLSAVAKYLRHGDNNVLVVCAGWKGKVNLEDTLFAGALVELLKDHIEPDCDAPIAAQHLYNQAKNDLEGFLKNASHVKRLARLNVFKDITFCLTPDQFNVIPVLKENVLVPHVVS</sequence>
<organism evidence="9 10">
    <name type="scientific">Chryseolinea serpens</name>
    <dbReference type="NCBI Taxonomy" id="947013"/>
    <lineage>
        <taxon>Bacteria</taxon>
        <taxon>Pseudomonadati</taxon>
        <taxon>Bacteroidota</taxon>
        <taxon>Cytophagia</taxon>
        <taxon>Cytophagales</taxon>
        <taxon>Fulvivirgaceae</taxon>
        <taxon>Chryseolinea</taxon>
    </lineage>
</organism>
<evidence type="ECO:0000256" key="6">
    <source>
        <dbReference type="ARBA" id="ARBA00022842"/>
    </source>
</evidence>
<dbReference type="AlphaFoldDB" id="A0A1M5NA30"/>
<reference evidence="9 10" key="1">
    <citation type="submission" date="2016-11" db="EMBL/GenBank/DDBJ databases">
        <authorList>
            <person name="Jaros S."/>
            <person name="Januszkiewicz K."/>
            <person name="Wedrychowicz H."/>
        </authorList>
    </citation>
    <scope>NUCLEOTIDE SEQUENCE [LARGE SCALE GENOMIC DNA]</scope>
    <source>
        <strain evidence="9 10">DSM 24574</strain>
    </source>
</reference>